<evidence type="ECO:0000259" key="7">
    <source>
        <dbReference type="SMART" id="SM00859"/>
    </source>
</evidence>
<dbReference type="SUPFAM" id="SSF55347">
    <property type="entry name" value="Glyceraldehyde-3-phosphate dehydrogenase-like, C-terminal domain"/>
    <property type="match status" value="1"/>
</dbReference>
<accession>A0A846N4C4</accession>
<keyword evidence="5 6" id="KW-0560">Oxidoreductase</keyword>
<dbReference type="SUPFAM" id="SSF51735">
    <property type="entry name" value="NAD(P)-binding Rossmann-fold domains"/>
    <property type="match status" value="1"/>
</dbReference>
<evidence type="ECO:0000256" key="3">
    <source>
        <dbReference type="ARBA" id="ARBA00022605"/>
    </source>
</evidence>
<comment type="similarity">
    <text evidence="6">Belongs to the NAGSA dehydrogenase family. Type 2 subfamily.</text>
</comment>
<dbReference type="GO" id="GO:0003942">
    <property type="term" value="F:N-acetyl-gamma-glutamyl-phosphate reductase activity"/>
    <property type="evidence" value="ECO:0007669"/>
    <property type="project" value="UniProtKB-UniRule"/>
</dbReference>
<name>A0A846N4C4_9PROT</name>
<evidence type="ECO:0000313" key="8">
    <source>
        <dbReference type="EMBL" id="NIK89900.1"/>
    </source>
</evidence>
<comment type="subcellular location">
    <subcellularLocation>
        <location evidence="6">Cytoplasm</location>
    </subcellularLocation>
</comment>
<dbReference type="RefSeq" id="WP_167083983.1">
    <property type="nucleotide sequence ID" value="NZ_BAAADC010000001.1"/>
</dbReference>
<evidence type="ECO:0000256" key="5">
    <source>
        <dbReference type="ARBA" id="ARBA00023002"/>
    </source>
</evidence>
<dbReference type="NCBIfam" id="TIGR01851">
    <property type="entry name" value="argC_other"/>
    <property type="match status" value="1"/>
</dbReference>
<dbReference type="Gene3D" id="3.40.50.720">
    <property type="entry name" value="NAD(P)-binding Rossmann-like Domain"/>
    <property type="match status" value="1"/>
</dbReference>
<sequence length="314" mass="33370">MAHKIFIDGAAGTTGLEIRQRLSSRSDLTLLELADSERKEAAARARVLNEADLVILCLPDDAAREAVSLIENPEVRVVDASTAHRTAPGWTYGFAELEKDSSEKIAASKRVSNPGCWATAFIALVRPLVRADLLPAEYPVAANGVSGYSGGGKSMIAEFENKDGPTYTETVVRGYAYTLAHKHLPEMTMHTGLSHPPVLAPSVGRFYRGMMVEVPLALWSLPGNPAPRDIRAVLEEAYAGAKLVDVASEGPVPVTLDAEALKGTNALRLHVFGNDKSGQVRLVALLDNLGKGAGGAAVQNLNIMLGLPETEGLV</sequence>
<evidence type="ECO:0000256" key="2">
    <source>
        <dbReference type="ARBA" id="ARBA00022571"/>
    </source>
</evidence>
<dbReference type="HAMAP" id="MF_01110">
    <property type="entry name" value="ArgC_type2"/>
    <property type="match status" value="1"/>
</dbReference>
<feature type="active site" evidence="6">
    <location>
        <position position="116"/>
    </location>
</feature>
<evidence type="ECO:0000256" key="4">
    <source>
        <dbReference type="ARBA" id="ARBA00022857"/>
    </source>
</evidence>
<protein>
    <recommendedName>
        <fullName evidence="6">N-acetyl-gamma-glutamyl-phosphate reductase</fullName>
        <shortName evidence="6">AGPR</shortName>
        <ecNumber evidence="6">1.2.1.38</ecNumber>
    </recommendedName>
    <alternativeName>
        <fullName evidence="6">N-acetyl-glutamate semialdehyde dehydrogenase</fullName>
        <shortName evidence="6">NAGSA dehydrogenase</shortName>
    </alternativeName>
</protein>
<dbReference type="GO" id="GO:0006526">
    <property type="term" value="P:L-arginine biosynthetic process"/>
    <property type="evidence" value="ECO:0007669"/>
    <property type="project" value="UniProtKB-UniRule"/>
</dbReference>
<dbReference type="SMART" id="SM00859">
    <property type="entry name" value="Semialdhyde_dh"/>
    <property type="match status" value="1"/>
</dbReference>
<dbReference type="UniPathway" id="UPA00068">
    <property type="reaction ID" value="UER00108"/>
</dbReference>
<dbReference type="InterPro" id="IPR000534">
    <property type="entry name" value="Semialdehyde_DH_NAD-bd"/>
</dbReference>
<keyword evidence="9" id="KW-1185">Reference proteome</keyword>
<dbReference type="EMBL" id="JAASRM010000001">
    <property type="protein sequence ID" value="NIK89900.1"/>
    <property type="molecule type" value="Genomic_DNA"/>
</dbReference>
<keyword evidence="4 6" id="KW-0521">NADP</keyword>
<dbReference type="Pfam" id="PF01118">
    <property type="entry name" value="Semialdhyde_dh"/>
    <property type="match status" value="1"/>
</dbReference>
<comment type="caution">
    <text evidence="8">The sequence shown here is derived from an EMBL/GenBank/DDBJ whole genome shotgun (WGS) entry which is preliminary data.</text>
</comment>
<keyword evidence="2 6" id="KW-0055">Arginine biosynthesis</keyword>
<evidence type="ECO:0000256" key="6">
    <source>
        <dbReference type="HAMAP-Rule" id="MF_01110"/>
    </source>
</evidence>
<dbReference type="CDD" id="cd23935">
    <property type="entry name" value="AGPR_2_C"/>
    <property type="match status" value="1"/>
</dbReference>
<dbReference type="EC" id="1.2.1.38" evidence="6"/>
<dbReference type="InterPro" id="IPR010136">
    <property type="entry name" value="AGPR_type-2"/>
</dbReference>
<dbReference type="InterPro" id="IPR036291">
    <property type="entry name" value="NAD(P)-bd_dom_sf"/>
</dbReference>
<dbReference type="Pfam" id="PF22698">
    <property type="entry name" value="Semialdhyde_dhC_1"/>
    <property type="match status" value="1"/>
</dbReference>
<keyword evidence="3 6" id="KW-0028">Amino-acid biosynthesis</keyword>
<dbReference type="AlphaFoldDB" id="A0A846N4C4"/>
<gene>
    <name evidence="6" type="primary">argC</name>
    <name evidence="8" type="ORF">FHS83_003218</name>
</gene>
<evidence type="ECO:0000313" key="9">
    <source>
        <dbReference type="Proteomes" id="UP000570514"/>
    </source>
</evidence>
<dbReference type="GO" id="GO:0051287">
    <property type="term" value="F:NAD binding"/>
    <property type="evidence" value="ECO:0007669"/>
    <property type="project" value="InterPro"/>
</dbReference>
<evidence type="ECO:0000256" key="1">
    <source>
        <dbReference type="ARBA" id="ARBA00022490"/>
    </source>
</evidence>
<keyword evidence="1 6" id="KW-0963">Cytoplasm</keyword>
<comment type="catalytic activity">
    <reaction evidence="6">
        <text>N-acetyl-L-glutamate 5-semialdehyde + phosphate + NADP(+) = N-acetyl-L-glutamyl 5-phosphate + NADPH + H(+)</text>
        <dbReference type="Rhea" id="RHEA:21588"/>
        <dbReference type="ChEBI" id="CHEBI:15378"/>
        <dbReference type="ChEBI" id="CHEBI:29123"/>
        <dbReference type="ChEBI" id="CHEBI:43474"/>
        <dbReference type="ChEBI" id="CHEBI:57783"/>
        <dbReference type="ChEBI" id="CHEBI:57936"/>
        <dbReference type="ChEBI" id="CHEBI:58349"/>
        <dbReference type="EC" id="1.2.1.38"/>
    </reaction>
</comment>
<dbReference type="InterPro" id="IPR058924">
    <property type="entry name" value="AGPR_dimerisation_dom"/>
</dbReference>
<dbReference type="Gene3D" id="3.30.360.10">
    <property type="entry name" value="Dihydrodipicolinate Reductase, domain 2"/>
    <property type="match status" value="1"/>
</dbReference>
<proteinExistence type="inferred from homology"/>
<dbReference type="GO" id="GO:0005737">
    <property type="term" value="C:cytoplasm"/>
    <property type="evidence" value="ECO:0007669"/>
    <property type="project" value="UniProtKB-SubCell"/>
</dbReference>
<dbReference type="CDD" id="cd17896">
    <property type="entry name" value="AGPR_2_N"/>
    <property type="match status" value="1"/>
</dbReference>
<dbReference type="PANTHER" id="PTHR32338">
    <property type="entry name" value="N-ACETYL-GAMMA-GLUTAMYL-PHOSPHATE REDUCTASE, CHLOROPLASTIC-RELATED-RELATED"/>
    <property type="match status" value="1"/>
</dbReference>
<reference evidence="8 9" key="1">
    <citation type="submission" date="2020-03" db="EMBL/GenBank/DDBJ databases">
        <title>Genomic Encyclopedia of Type Strains, Phase IV (KMG-IV): sequencing the most valuable type-strain genomes for metagenomic binning, comparative biology and taxonomic classification.</title>
        <authorList>
            <person name="Goeker M."/>
        </authorList>
    </citation>
    <scope>NUCLEOTIDE SEQUENCE [LARGE SCALE GENOMIC DNA]</scope>
    <source>
        <strain evidence="8 9">DSM 19867</strain>
    </source>
</reference>
<comment type="function">
    <text evidence="6">Catalyzes the NADPH-dependent reduction of N-acetyl-5-glutamyl phosphate to yield N-acetyl-L-glutamate 5-semialdehyde.</text>
</comment>
<organism evidence="8 9">
    <name type="scientific">Rhizomicrobium palustre</name>
    <dbReference type="NCBI Taxonomy" id="189966"/>
    <lineage>
        <taxon>Bacteria</taxon>
        <taxon>Pseudomonadati</taxon>
        <taxon>Pseudomonadota</taxon>
        <taxon>Alphaproteobacteria</taxon>
        <taxon>Micropepsales</taxon>
        <taxon>Micropepsaceae</taxon>
        <taxon>Rhizomicrobium</taxon>
    </lineage>
</organism>
<comment type="pathway">
    <text evidence="6">Amino-acid biosynthesis; L-arginine biosynthesis; N(2)-acetyl-L-ornithine from L-glutamate: step 3/4.</text>
</comment>
<dbReference type="Proteomes" id="UP000570514">
    <property type="component" value="Unassembled WGS sequence"/>
</dbReference>
<feature type="domain" description="Semialdehyde dehydrogenase NAD-binding" evidence="7">
    <location>
        <begin position="4"/>
        <end position="105"/>
    </location>
</feature>
<dbReference type="InterPro" id="IPR050085">
    <property type="entry name" value="AGPR"/>
</dbReference>
<dbReference type="PANTHER" id="PTHR32338:SF10">
    <property type="entry name" value="N-ACETYL-GAMMA-GLUTAMYL-PHOSPHATE REDUCTASE, CHLOROPLASTIC-RELATED"/>
    <property type="match status" value="1"/>
</dbReference>